<dbReference type="PRINTS" id="PR00625">
    <property type="entry name" value="JDOMAIN"/>
</dbReference>
<feature type="domain" description="J" evidence="3">
    <location>
        <begin position="7"/>
        <end position="76"/>
    </location>
</feature>
<dbReference type="PROSITE" id="PS50076">
    <property type="entry name" value="DNAJ_2"/>
    <property type="match status" value="1"/>
</dbReference>
<accession>A0ABN2D8R3</accession>
<sequence length="136" mass="14197">MTAPPLDPYAILGVSIEASDDDLDHAFRGLVRGLHPDTRTPNSDNADGADQRLQELLNAYATLRDPVRRAAYNQTQTAAPSAPSAGTPSAGVPAARPRSSAAVASDAAPVRLGPAIRVGPVHWEPPRPGGKHDAPR</sequence>
<dbReference type="PANTHER" id="PTHR43096">
    <property type="entry name" value="DNAJ HOMOLOG 1, MITOCHONDRIAL-RELATED"/>
    <property type="match status" value="1"/>
</dbReference>
<dbReference type="CDD" id="cd06257">
    <property type="entry name" value="DnaJ"/>
    <property type="match status" value="1"/>
</dbReference>
<evidence type="ECO:0000256" key="2">
    <source>
        <dbReference type="SAM" id="MobiDB-lite"/>
    </source>
</evidence>
<evidence type="ECO:0000313" key="4">
    <source>
        <dbReference type="EMBL" id="GAA1571385.1"/>
    </source>
</evidence>
<gene>
    <name evidence="4" type="ORF">GCM10009804_29730</name>
</gene>
<evidence type="ECO:0000256" key="1">
    <source>
        <dbReference type="ARBA" id="ARBA00023186"/>
    </source>
</evidence>
<dbReference type="SUPFAM" id="SSF46565">
    <property type="entry name" value="Chaperone J-domain"/>
    <property type="match status" value="1"/>
</dbReference>
<organism evidence="4 5">
    <name type="scientific">Kribbella hippodromi</name>
    <dbReference type="NCBI Taxonomy" id="434347"/>
    <lineage>
        <taxon>Bacteria</taxon>
        <taxon>Bacillati</taxon>
        <taxon>Actinomycetota</taxon>
        <taxon>Actinomycetes</taxon>
        <taxon>Propionibacteriales</taxon>
        <taxon>Kribbellaceae</taxon>
        <taxon>Kribbella</taxon>
    </lineage>
</organism>
<reference evidence="4 5" key="1">
    <citation type="journal article" date="2019" name="Int. J. Syst. Evol. Microbiol.">
        <title>The Global Catalogue of Microorganisms (GCM) 10K type strain sequencing project: providing services to taxonomists for standard genome sequencing and annotation.</title>
        <authorList>
            <consortium name="The Broad Institute Genomics Platform"/>
            <consortium name="The Broad Institute Genome Sequencing Center for Infectious Disease"/>
            <person name="Wu L."/>
            <person name="Ma J."/>
        </authorList>
    </citation>
    <scope>NUCLEOTIDE SEQUENCE [LARGE SCALE GENOMIC DNA]</scope>
    <source>
        <strain evidence="4 5">JCM 15572</strain>
    </source>
</reference>
<evidence type="ECO:0000259" key="3">
    <source>
        <dbReference type="PROSITE" id="PS50076"/>
    </source>
</evidence>
<feature type="region of interest" description="Disordered" evidence="2">
    <location>
        <begin position="73"/>
        <end position="136"/>
    </location>
</feature>
<dbReference type="Proteomes" id="UP001501705">
    <property type="component" value="Unassembled WGS sequence"/>
</dbReference>
<comment type="caution">
    <text evidence="4">The sequence shown here is derived from an EMBL/GenBank/DDBJ whole genome shotgun (WGS) entry which is preliminary data.</text>
</comment>
<dbReference type="EMBL" id="BAAAPH010000008">
    <property type="protein sequence ID" value="GAA1571385.1"/>
    <property type="molecule type" value="Genomic_DNA"/>
</dbReference>
<dbReference type="SMART" id="SM00271">
    <property type="entry name" value="DnaJ"/>
    <property type="match status" value="1"/>
</dbReference>
<keyword evidence="5" id="KW-1185">Reference proteome</keyword>
<name>A0ABN2D8R3_9ACTN</name>
<dbReference type="RefSeq" id="WP_344234074.1">
    <property type="nucleotide sequence ID" value="NZ_BAAAPH010000008.1"/>
</dbReference>
<dbReference type="Gene3D" id="1.10.287.110">
    <property type="entry name" value="DnaJ domain"/>
    <property type="match status" value="1"/>
</dbReference>
<protein>
    <recommendedName>
        <fullName evidence="3">J domain-containing protein</fullName>
    </recommendedName>
</protein>
<evidence type="ECO:0000313" key="5">
    <source>
        <dbReference type="Proteomes" id="UP001501705"/>
    </source>
</evidence>
<proteinExistence type="predicted"/>
<dbReference type="InterPro" id="IPR001623">
    <property type="entry name" value="DnaJ_domain"/>
</dbReference>
<feature type="compositionally biased region" description="Low complexity" evidence="2">
    <location>
        <begin position="77"/>
        <end position="111"/>
    </location>
</feature>
<dbReference type="PANTHER" id="PTHR43096:SF52">
    <property type="entry name" value="DNAJ HOMOLOG 1, MITOCHONDRIAL-RELATED"/>
    <property type="match status" value="1"/>
</dbReference>
<dbReference type="InterPro" id="IPR036869">
    <property type="entry name" value="J_dom_sf"/>
</dbReference>
<dbReference type="Pfam" id="PF00226">
    <property type="entry name" value="DnaJ"/>
    <property type="match status" value="1"/>
</dbReference>
<keyword evidence="1" id="KW-0143">Chaperone</keyword>